<feature type="domain" description="Putative auto-transporter adhesin head GIN" evidence="2">
    <location>
        <begin position="41"/>
        <end position="239"/>
    </location>
</feature>
<dbReference type="Proteomes" id="UP000593875">
    <property type="component" value="Chromosome"/>
</dbReference>
<keyword evidence="1" id="KW-0732">Signal</keyword>
<feature type="chain" id="PRO_5032332790" evidence="1">
    <location>
        <begin position="24"/>
        <end position="255"/>
    </location>
</feature>
<reference evidence="3 4" key="1">
    <citation type="submission" date="2020-10" db="EMBL/GenBank/DDBJ databases">
        <title>Genome sequencing of Massilia sp. LPB0304.</title>
        <authorList>
            <person name="Kim J."/>
        </authorList>
    </citation>
    <scope>NUCLEOTIDE SEQUENCE [LARGE SCALE GENOMIC DNA]</scope>
    <source>
        <strain evidence="3 4">LPB0304</strain>
    </source>
</reference>
<dbReference type="RefSeq" id="WP_193685032.1">
    <property type="nucleotide sequence ID" value="NZ_CP062941.1"/>
</dbReference>
<evidence type="ECO:0000256" key="1">
    <source>
        <dbReference type="SAM" id="SignalP"/>
    </source>
</evidence>
<dbReference type="InterPro" id="IPR021255">
    <property type="entry name" value="DUF2807"/>
</dbReference>
<keyword evidence="4" id="KW-1185">Reference proteome</keyword>
<dbReference type="EMBL" id="CP062941">
    <property type="protein sequence ID" value="QOL47979.1"/>
    <property type="molecule type" value="Genomic_DNA"/>
</dbReference>
<dbReference type="AlphaFoldDB" id="A0A7L9U0N0"/>
<evidence type="ECO:0000259" key="2">
    <source>
        <dbReference type="Pfam" id="PF10988"/>
    </source>
</evidence>
<feature type="signal peptide" evidence="1">
    <location>
        <begin position="1"/>
        <end position="23"/>
    </location>
</feature>
<dbReference type="KEGG" id="mlir:LPB04_13215"/>
<sequence>MNKLLKFGLAALGMLALMRLATAAPDTTTETRPLDARVVRIKIDGVVDLRVRQGSPASLVLSGDPRWIAQMTTLQSGDTVVIGTEMHEMRMGRRNGVRADMVLPNLREVSSESVGSTEITGFKGEELELSLDGAGSMNVNADFRIISASLGGVGSMKLSGMNSERITLDLQGAGYVTLAGRSKSLKAELGGLGGLDGQAFSADSVTLELSGLGNATVTAHQSANLNLSGMGSVTVYGKPLNRRVSVDGLGKVSWK</sequence>
<name>A0A7L9U0N0_9BURK</name>
<gene>
    <name evidence="3" type="ORF">LPB04_13215</name>
</gene>
<evidence type="ECO:0000313" key="3">
    <source>
        <dbReference type="EMBL" id="QOL47979.1"/>
    </source>
</evidence>
<evidence type="ECO:0000313" key="4">
    <source>
        <dbReference type="Proteomes" id="UP000593875"/>
    </source>
</evidence>
<organism evidence="3 4">
    <name type="scientific">Massilia litorea</name>
    <dbReference type="NCBI Taxonomy" id="2769491"/>
    <lineage>
        <taxon>Bacteria</taxon>
        <taxon>Pseudomonadati</taxon>
        <taxon>Pseudomonadota</taxon>
        <taxon>Betaproteobacteria</taxon>
        <taxon>Burkholderiales</taxon>
        <taxon>Oxalobacteraceae</taxon>
        <taxon>Telluria group</taxon>
        <taxon>Massilia</taxon>
    </lineage>
</organism>
<accession>A0A7L9U0N0</accession>
<dbReference type="Pfam" id="PF10988">
    <property type="entry name" value="DUF2807"/>
    <property type="match status" value="1"/>
</dbReference>
<protein>
    <submittedName>
        <fullName evidence="3">DUF2807 domain-containing protein</fullName>
    </submittedName>
</protein>
<dbReference type="Gene3D" id="2.160.20.120">
    <property type="match status" value="1"/>
</dbReference>
<proteinExistence type="predicted"/>